<dbReference type="PANTHER" id="PTHR33463">
    <property type="entry name" value="NB-ARC DOMAIN-CONTAINING PROTEIN-RELATED"/>
    <property type="match status" value="1"/>
</dbReference>
<feature type="domain" description="Disease resistance protein At4g27190-like leucine-rich repeats" evidence="8">
    <location>
        <begin position="860"/>
        <end position="947"/>
    </location>
</feature>
<dbReference type="Gene3D" id="3.80.10.10">
    <property type="entry name" value="Ribonuclease Inhibitor"/>
    <property type="match status" value="5"/>
</dbReference>
<gene>
    <name evidence="9" type="ORF">V6N11_042219</name>
</gene>
<dbReference type="InterPro" id="IPR042197">
    <property type="entry name" value="Apaf_helical"/>
</dbReference>
<dbReference type="InterPro" id="IPR027417">
    <property type="entry name" value="P-loop_NTPase"/>
</dbReference>
<feature type="domain" description="Disease resistance protein At4g27190-like leucine-rich repeats" evidence="8">
    <location>
        <begin position="1302"/>
        <end position="1399"/>
    </location>
</feature>
<keyword evidence="3" id="KW-0611">Plant defense</keyword>
<feature type="domain" description="Disease resistance protein At4g27190-like leucine-rich repeats" evidence="8">
    <location>
        <begin position="994"/>
        <end position="1119"/>
    </location>
</feature>
<evidence type="ECO:0000256" key="2">
    <source>
        <dbReference type="ARBA" id="ARBA00022741"/>
    </source>
</evidence>
<feature type="domain" description="Disease resistance protein At4g27190-like leucine-rich repeats" evidence="8">
    <location>
        <begin position="1520"/>
        <end position="1653"/>
    </location>
</feature>
<dbReference type="EMBL" id="JBBPBN010000030">
    <property type="protein sequence ID" value="KAK9004763.1"/>
    <property type="molecule type" value="Genomic_DNA"/>
</dbReference>
<dbReference type="Pfam" id="PF23247">
    <property type="entry name" value="LRR_RPS2"/>
    <property type="match status" value="6"/>
</dbReference>
<name>A0ABR2QVX7_9ROSI</name>
<keyword evidence="10" id="KW-1185">Reference proteome</keyword>
<evidence type="ECO:0000313" key="9">
    <source>
        <dbReference type="EMBL" id="KAK9004763.1"/>
    </source>
</evidence>
<feature type="domain" description="Disease resistance protein At4g27190-like leucine-rich repeats" evidence="8">
    <location>
        <begin position="714"/>
        <end position="838"/>
    </location>
</feature>
<keyword evidence="4" id="KW-0067">ATP-binding</keyword>
<sequence length="1698" mass="192755">MAGGGEFFLGAAANAVGTLMVDYLVKPIECRIRYLFRFTNLVEELHQQQNNLNREQSRVKEDVKEAKLQIQTQVIEDCVNKWLTDAEEALEDAGSLDSRIEENKRCCRWCPNWSWRYQLSKEIERKTKDISKLVENSHFERIGHRAELSALEFIPSKDLVPSKSQSTAFNQIIDALKDDKIKIMGVWGMGGVGKTSLVKKVGAEVEGFDRVIFVTVSATPENEKIQNEIADSIDLKFEKKMEEGKAKELCSRLKDGKFLMVLDDLWDEWDDEADLNKIGIPLAENGKGCTLILTTRSRTVCKAMNCQPIITIDVLDSDEAWDLFRKKAKLDEKVSRDILEEAKKVAEECKGLPVAIVPLATALKDTRSREGWELARKKLENNRLTENYHSIDAEDLVRYAWGLELYEKIYSVEEVRTQVLETIDYLKDSSLLLQDGDEGDDRGIGRHVKLHDLVRDVALWITSKEESGFMIKSRFPLLNNGLEPCNAISLLDGERKKIPEKLECPKLELMLLNNCDVQGVCFQRMQELKVLSLRIEKYSGRMISLYALQFLKKLRSLHLVNFEDFTCLGNLRRLESFSLRDSGLIEKSSKSESLADELRKLENLKILDLADCRFSNGFPADVITRLSKLEELYLRSMKGKSTAIFQEINLLTRLTTLSLAASSSEFPKDFWFPKLRRYDICINTSGYSVINARSRLQVERSLIVEESNLNLVSRSLENIEFLRVLKLEDECLIDKRQKVLVPRMLQNLKEVRIENCENLKVAFQNVQENVEPLLCNLKLLLLNYLPKLSHIWELPIQHVRLEALVELRISSCRSLKSIFSISLAQSLVLLENLDIGFCDELKQIVNESEGDEEEISSSIDSPSSLCFSKLRKVHIAGCDGLDHIFPTMMAPQGLPQLEHLSVHYCRQLKQLVRRIEGRTENDVLLQQLQFSKPLSKFSVVDCPLLRDSFVHLDVEVASFEKVRLRHSRNPYVKDVECLVDNTTGNGPTSALTHLEMLSIICLPGLETLCKGQAPQGFLKNLRELTVEKCSKLQVVFQIDDLPYRGEENQEKPLSNLQSLKLIHLHGLRWIVKGSAVHSCSLQSLKVVEIENCSELESLFSPSLAQSLVMLEKLWISDCDRLKTLITELENNDGETESNTSLPTLFLPKLKRLYIIRCPGLQYALPITLAKGLPSLAIISVSDCGELKQVFGTVQEQNGVEQNVIVCLGNLRHLKLCFLSNLSCFAPQNYIFKAPDLEGLEVDECPRFMNFTISQVDNQLQLKRAGLSPISRLYKANDLHLDGWEVLESLVRGMQEVNGLCMDFLRNNKKLIVTSFEQLREVLGNDEENQAPPLLSTVEHLKLESLPELRWIVKVPTHFVIFQSLLVLEIDGCNQLKFLFSLSAVQTVISLQQLKISNCKELESVFMELKSCDDDKLESSTLQLPNLKTVDISCFFAKNIILEAPALEIVRVCSCPRFRSFIVQKEANKSVSLKKLDLNLHSWNTANVPLGQMSPGLEYISMGDFEQLFQLQGGYSVSGLEDLSISYMIWLRDIWKGPTQFARNLRELSIESCHGLTYIFPMMLIQNLPHLKHLGIRYCEKLEQIIGNDDSLASSSSSQALPFEKRMEFSQLEGMSLWGLPSLVSFSPLGYHLVFPSLKSFSVENCSKMITSFMMDYVTLVVHAKTEQGAPPLDRDIDWKSSGPGNGYDDLPPSLGSPS</sequence>
<dbReference type="InterPro" id="IPR050905">
    <property type="entry name" value="Plant_NBS-LRR"/>
</dbReference>
<dbReference type="SUPFAM" id="SSF52058">
    <property type="entry name" value="L domain-like"/>
    <property type="match status" value="1"/>
</dbReference>
<keyword evidence="2" id="KW-0547">Nucleotide-binding</keyword>
<evidence type="ECO:0000256" key="4">
    <source>
        <dbReference type="ARBA" id="ARBA00022840"/>
    </source>
</evidence>
<organism evidence="9 10">
    <name type="scientific">Hibiscus sabdariffa</name>
    <name type="common">roselle</name>
    <dbReference type="NCBI Taxonomy" id="183260"/>
    <lineage>
        <taxon>Eukaryota</taxon>
        <taxon>Viridiplantae</taxon>
        <taxon>Streptophyta</taxon>
        <taxon>Embryophyta</taxon>
        <taxon>Tracheophyta</taxon>
        <taxon>Spermatophyta</taxon>
        <taxon>Magnoliopsida</taxon>
        <taxon>eudicotyledons</taxon>
        <taxon>Gunneridae</taxon>
        <taxon>Pentapetalae</taxon>
        <taxon>rosids</taxon>
        <taxon>malvids</taxon>
        <taxon>Malvales</taxon>
        <taxon>Malvaceae</taxon>
        <taxon>Malvoideae</taxon>
        <taxon>Hibiscus</taxon>
    </lineage>
</organism>
<dbReference type="PRINTS" id="PR00364">
    <property type="entry name" value="DISEASERSIST"/>
</dbReference>
<evidence type="ECO:0000259" key="8">
    <source>
        <dbReference type="Pfam" id="PF23247"/>
    </source>
</evidence>
<comment type="similarity">
    <text evidence="1">Belongs to the disease resistance NB-LRR family.</text>
</comment>
<evidence type="ECO:0000256" key="1">
    <source>
        <dbReference type="ARBA" id="ARBA00008894"/>
    </source>
</evidence>
<dbReference type="InterPro" id="IPR057135">
    <property type="entry name" value="At4g27190-like_LRR"/>
</dbReference>
<evidence type="ECO:0000313" key="10">
    <source>
        <dbReference type="Proteomes" id="UP001396334"/>
    </source>
</evidence>
<dbReference type="Gene3D" id="3.40.50.300">
    <property type="entry name" value="P-loop containing nucleotide triphosphate hydrolases"/>
    <property type="match status" value="1"/>
</dbReference>
<feature type="coiled-coil region" evidence="5">
    <location>
        <begin position="38"/>
        <end position="69"/>
    </location>
</feature>
<dbReference type="SUPFAM" id="SSF52540">
    <property type="entry name" value="P-loop containing nucleoside triphosphate hydrolases"/>
    <property type="match status" value="1"/>
</dbReference>
<reference evidence="9 10" key="1">
    <citation type="journal article" date="2024" name="G3 (Bethesda)">
        <title>Genome assembly of Hibiscus sabdariffa L. provides insights into metabolisms of medicinal natural products.</title>
        <authorList>
            <person name="Kim T."/>
        </authorList>
    </citation>
    <scope>NUCLEOTIDE SEQUENCE [LARGE SCALE GENOMIC DNA]</scope>
    <source>
        <strain evidence="9">TK-2024</strain>
        <tissue evidence="9">Old leaves</tissue>
    </source>
</reference>
<evidence type="ECO:0000256" key="5">
    <source>
        <dbReference type="SAM" id="Coils"/>
    </source>
</evidence>
<proteinExistence type="inferred from homology"/>
<dbReference type="PANTHER" id="PTHR33463:SF203">
    <property type="entry name" value="AAA+ ATPASE DOMAIN-CONTAINING PROTEIN"/>
    <property type="match status" value="1"/>
</dbReference>
<evidence type="ECO:0008006" key="11">
    <source>
        <dbReference type="Google" id="ProtNLM"/>
    </source>
</evidence>
<protein>
    <recommendedName>
        <fullName evidence="11">NB-ARC domain-containing protein</fullName>
    </recommendedName>
</protein>
<dbReference type="Gene3D" id="1.10.8.430">
    <property type="entry name" value="Helical domain of apoptotic protease-activating factors"/>
    <property type="match status" value="1"/>
</dbReference>
<comment type="caution">
    <text evidence="9">The sequence shown here is derived from an EMBL/GenBank/DDBJ whole genome shotgun (WGS) entry which is preliminary data.</text>
</comment>
<accession>A0ABR2QVX7</accession>
<evidence type="ECO:0000256" key="6">
    <source>
        <dbReference type="SAM" id="MobiDB-lite"/>
    </source>
</evidence>
<feature type="domain" description="Disease resistance protein At4g27190-like leucine-rich repeats" evidence="8">
    <location>
        <begin position="1137"/>
        <end position="1261"/>
    </location>
</feature>
<dbReference type="InterPro" id="IPR002182">
    <property type="entry name" value="NB-ARC"/>
</dbReference>
<evidence type="ECO:0000256" key="3">
    <source>
        <dbReference type="ARBA" id="ARBA00022821"/>
    </source>
</evidence>
<evidence type="ECO:0000259" key="7">
    <source>
        <dbReference type="Pfam" id="PF00931"/>
    </source>
</evidence>
<dbReference type="Pfam" id="PF00931">
    <property type="entry name" value="NB-ARC"/>
    <property type="match status" value="1"/>
</dbReference>
<dbReference type="Proteomes" id="UP001396334">
    <property type="component" value="Unassembled WGS sequence"/>
</dbReference>
<feature type="domain" description="NB-ARC" evidence="7">
    <location>
        <begin position="167"/>
        <end position="328"/>
    </location>
</feature>
<feature type="region of interest" description="Disordered" evidence="6">
    <location>
        <begin position="1671"/>
        <end position="1698"/>
    </location>
</feature>
<dbReference type="SUPFAM" id="SSF52047">
    <property type="entry name" value="RNI-like"/>
    <property type="match status" value="2"/>
</dbReference>
<keyword evidence="5" id="KW-0175">Coiled coil</keyword>
<dbReference type="InterPro" id="IPR032675">
    <property type="entry name" value="LRR_dom_sf"/>
</dbReference>